<proteinExistence type="inferred from homology"/>
<evidence type="ECO:0000256" key="1">
    <source>
        <dbReference type="ARBA" id="ARBA00022729"/>
    </source>
</evidence>
<dbReference type="PATRIC" id="fig|56110.3.peg.1012"/>
<evidence type="ECO:0000313" key="5">
    <source>
        <dbReference type="EMBL" id="AFY80574.1"/>
    </source>
</evidence>
<dbReference type="SUPFAM" id="SSF56300">
    <property type="entry name" value="Metallo-dependent phosphatases"/>
    <property type="match status" value="1"/>
</dbReference>
<dbReference type="OrthoDB" id="9768561at2"/>
<dbReference type="Gene3D" id="3.60.21.10">
    <property type="match status" value="1"/>
</dbReference>
<dbReference type="Proteomes" id="UP000010367">
    <property type="component" value="Chromosome"/>
</dbReference>
<keyword evidence="1" id="KW-0732">Signal</keyword>
<dbReference type="GO" id="GO:0030288">
    <property type="term" value="C:outer membrane-bounded periplasmic space"/>
    <property type="evidence" value="ECO:0007669"/>
    <property type="project" value="TreeGrafter"/>
</dbReference>
<sequence length="527" mass="59065">MKCLQIWKTCSVVLSGFSIFLVTPVLAEIVNLNLLHLNDINEITPPQNENVRGGLARVATLRQQLLRENPHTFTLLAGDLLSPSGLGNAQIEGQAIAGEQMVAVMNTLGLDYATFGNHEFDLSKEQFYARLQESNFQWISTNVSTESGEPFEQVPRSIIFEIVSEQGAVVRVGLIGLTLDLNRRNYVTYADPIQSAKTQVQQLQGQVDILVAITHLSLAEDKQLAESIPEIDLILGGHEHENIQVWRGPNLTPIFKSDANARTVYVHRLSYDTTTQQINIVSELIPITQAIPEDLTVTEIINQWLDKGYQAFRDNGFNPDQVIATLTQSLDGLDSRIRHQPTNLTTLLTQFLLNEVENADLAILNSGAIRIDDVIEPGPITQYDILRLLPFPGLVMAVEMKGSLLEQVLHQGTENKGTGGYLQIANVNRDIHNNWMIADRPLDPNQTYTVVLPQFLVQGREQNLDFLTCEHRDIHCGEELRDIRLIVIDQWKKLSSVTFNPPSRRSPLKKWLSLTGFNSYPTDSNPK</sequence>
<dbReference type="PANTHER" id="PTHR11575:SF24">
    <property type="entry name" value="5'-NUCLEOTIDASE"/>
    <property type="match status" value="1"/>
</dbReference>
<dbReference type="InterPro" id="IPR036907">
    <property type="entry name" value="5'-Nucleotdase_C_sf"/>
</dbReference>
<accession>K9TEY1</accession>
<keyword evidence="6" id="KW-1185">Reference proteome</keyword>
<dbReference type="InterPro" id="IPR006179">
    <property type="entry name" value="5_nucleotidase/apyrase"/>
</dbReference>
<evidence type="ECO:0000256" key="2">
    <source>
        <dbReference type="RuleBase" id="RU362119"/>
    </source>
</evidence>
<gene>
    <name evidence="5" type="ORF">Oscil6304_0841</name>
</gene>
<dbReference type="Pfam" id="PF02872">
    <property type="entry name" value="5_nucleotid_C"/>
    <property type="match status" value="1"/>
</dbReference>
<dbReference type="Gene3D" id="3.90.780.10">
    <property type="entry name" value="5'-Nucleotidase, C-terminal domain"/>
    <property type="match status" value="1"/>
</dbReference>
<name>K9TEY1_9CYAN</name>
<dbReference type="Pfam" id="PF00149">
    <property type="entry name" value="Metallophos"/>
    <property type="match status" value="1"/>
</dbReference>
<dbReference type="SUPFAM" id="SSF55816">
    <property type="entry name" value="5'-nucleotidase (syn. UDP-sugar hydrolase), C-terminal domain"/>
    <property type="match status" value="1"/>
</dbReference>
<feature type="domain" description="5'-Nucleotidase C-terminal" evidence="4">
    <location>
        <begin position="322"/>
        <end position="461"/>
    </location>
</feature>
<dbReference type="GO" id="GO:0008768">
    <property type="term" value="F:UDP-sugar diphosphatase activity"/>
    <property type="evidence" value="ECO:0007669"/>
    <property type="project" value="TreeGrafter"/>
</dbReference>
<feature type="domain" description="Calcineurin-like phosphoesterase" evidence="3">
    <location>
        <begin position="33"/>
        <end position="241"/>
    </location>
</feature>
<dbReference type="EMBL" id="CP003607">
    <property type="protein sequence ID" value="AFY80574.1"/>
    <property type="molecule type" value="Genomic_DNA"/>
</dbReference>
<dbReference type="PRINTS" id="PR01607">
    <property type="entry name" value="APYRASEFAMLY"/>
</dbReference>
<evidence type="ECO:0000259" key="4">
    <source>
        <dbReference type="Pfam" id="PF02872"/>
    </source>
</evidence>
<dbReference type="AlphaFoldDB" id="K9TEY1"/>
<dbReference type="FunCoup" id="K9TEY1">
    <property type="interactions" value="55"/>
</dbReference>
<dbReference type="InterPro" id="IPR029052">
    <property type="entry name" value="Metallo-depent_PP-like"/>
</dbReference>
<dbReference type="InterPro" id="IPR004843">
    <property type="entry name" value="Calcineurin-like_PHP"/>
</dbReference>
<dbReference type="PANTHER" id="PTHR11575">
    <property type="entry name" value="5'-NUCLEOTIDASE-RELATED"/>
    <property type="match status" value="1"/>
</dbReference>
<dbReference type="eggNOG" id="COG0737">
    <property type="taxonomic scope" value="Bacteria"/>
</dbReference>
<dbReference type="GO" id="GO:0000166">
    <property type="term" value="F:nucleotide binding"/>
    <property type="evidence" value="ECO:0007669"/>
    <property type="project" value="UniProtKB-KW"/>
</dbReference>
<evidence type="ECO:0000313" key="6">
    <source>
        <dbReference type="Proteomes" id="UP000010367"/>
    </source>
</evidence>
<protein>
    <submittedName>
        <fullName evidence="5">5'-nucleotidase/2',3'-cyclic phosphodiesterase-like hydrolase</fullName>
    </submittedName>
</protein>
<reference evidence="5 6" key="1">
    <citation type="submission" date="2012-06" db="EMBL/GenBank/DDBJ databases">
        <title>Finished chromosome of genome of Oscillatoria acuminata PCC 6304.</title>
        <authorList>
            <consortium name="US DOE Joint Genome Institute"/>
            <person name="Gugger M."/>
            <person name="Coursin T."/>
            <person name="Rippka R."/>
            <person name="Tandeau De Marsac N."/>
            <person name="Huntemann M."/>
            <person name="Wei C.-L."/>
            <person name="Han J."/>
            <person name="Detter J.C."/>
            <person name="Han C."/>
            <person name="Tapia R."/>
            <person name="Davenport K."/>
            <person name="Daligault H."/>
            <person name="Erkkila T."/>
            <person name="Gu W."/>
            <person name="Munk A.C.C."/>
            <person name="Teshima H."/>
            <person name="Xu Y."/>
            <person name="Chain P."/>
            <person name="Chen A."/>
            <person name="Krypides N."/>
            <person name="Mavromatis K."/>
            <person name="Markowitz V."/>
            <person name="Szeto E."/>
            <person name="Ivanova N."/>
            <person name="Mikhailova N."/>
            <person name="Ovchinnikova G."/>
            <person name="Pagani I."/>
            <person name="Pati A."/>
            <person name="Goodwin L."/>
            <person name="Peters L."/>
            <person name="Pitluck S."/>
            <person name="Woyke T."/>
            <person name="Kerfeld C."/>
        </authorList>
    </citation>
    <scope>NUCLEOTIDE SEQUENCE [LARGE SCALE GENOMIC DNA]</scope>
    <source>
        <strain evidence="5 6">PCC 6304</strain>
    </source>
</reference>
<evidence type="ECO:0000259" key="3">
    <source>
        <dbReference type="Pfam" id="PF00149"/>
    </source>
</evidence>
<keyword evidence="2 5" id="KW-0378">Hydrolase</keyword>
<organism evidence="5 6">
    <name type="scientific">Oscillatoria acuminata PCC 6304</name>
    <dbReference type="NCBI Taxonomy" id="56110"/>
    <lineage>
        <taxon>Bacteria</taxon>
        <taxon>Bacillati</taxon>
        <taxon>Cyanobacteriota</taxon>
        <taxon>Cyanophyceae</taxon>
        <taxon>Oscillatoriophycideae</taxon>
        <taxon>Oscillatoriales</taxon>
        <taxon>Oscillatoriaceae</taxon>
        <taxon>Oscillatoria</taxon>
    </lineage>
</organism>
<dbReference type="InterPro" id="IPR008334">
    <property type="entry name" value="5'-Nucleotdase_C"/>
</dbReference>
<keyword evidence="2" id="KW-0547">Nucleotide-binding</keyword>
<dbReference type="InParanoid" id="K9TEY1"/>
<dbReference type="KEGG" id="oac:Oscil6304_0841"/>
<dbReference type="GO" id="GO:0009166">
    <property type="term" value="P:nucleotide catabolic process"/>
    <property type="evidence" value="ECO:0007669"/>
    <property type="project" value="InterPro"/>
</dbReference>
<dbReference type="STRING" id="56110.Oscil6304_0841"/>
<dbReference type="HOGENOM" id="CLU_005854_7_2_3"/>
<dbReference type="RefSeq" id="WP_015147224.1">
    <property type="nucleotide sequence ID" value="NC_019693.1"/>
</dbReference>
<dbReference type="GO" id="GO:0008253">
    <property type="term" value="F:5'-nucleotidase activity"/>
    <property type="evidence" value="ECO:0007669"/>
    <property type="project" value="TreeGrafter"/>
</dbReference>
<comment type="similarity">
    <text evidence="2">Belongs to the 5'-nucleotidase family.</text>
</comment>